<proteinExistence type="predicted"/>
<name>A0A919XW39_9BACL</name>
<dbReference type="EMBL" id="BORR01000017">
    <property type="protein sequence ID" value="GIO39074.1"/>
    <property type="molecule type" value="Genomic_DNA"/>
</dbReference>
<sequence length="116" mass="13386">MKENENTEQVEKVEVATAGTVIRLSRPFTWEGVEYKELDLNFERLTGDEIVSLESDFLALNEGKNFIPYMKSEHPAYQAVLAAKALGVHYNFMKKLPAKDFNRVTKAARDFLRDWD</sequence>
<evidence type="ECO:0008006" key="3">
    <source>
        <dbReference type="Google" id="ProtNLM"/>
    </source>
</evidence>
<evidence type="ECO:0000313" key="2">
    <source>
        <dbReference type="Proteomes" id="UP000681162"/>
    </source>
</evidence>
<protein>
    <recommendedName>
        <fullName evidence="3">Phage tail assembly protein</fullName>
    </recommendedName>
</protein>
<dbReference type="InterPro" id="IPR019289">
    <property type="entry name" value="Phage_tail_E/E"/>
</dbReference>
<comment type="caution">
    <text evidence="1">The sequence shown here is derived from an EMBL/GenBank/DDBJ whole genome shotgun (WGS) entry which is preliminary data.</text>
</comment>
<reference evidence="1 2" key="1">
    <citation type="submission" date="2021-03" db="EMBL/GenBank/DDBJ databases">
        <title>Antimicrobial resistance genes in bacteria isolated from Japanese honey, and their potential for conferring macrolide and lincosamide resistance in the American foulbrood pathogen Paenibacillus larvae.</title>
        <authorList>
            <person name="Okamoto M."/>
            <person name="Kumagai M."/>
            <person name="Kanamori H."/>
            <person name="Takamatsu D."/>
        </authorList>
    </citation>
    <scope>NUCLEOTIDE SEQUENCE [LARGE SCALE GENOMIC DNA]</scope>
    <source>
        <strain evidence="1 2">J41TS12</strain>
    </source>
</reference>
<dbReference type="RefSeq" id="WP_212942009.1">
    <property type="nucleotide sequence ID" value="NZ_BORR01000017.1"/>
</dbReference>
<keyword evidence="2" id="KW-1185">Reference proteome</keyword>
<dbReference type="Pfam" id="PF10109">
    <property type="entry name" value="Phage_TAC_7"/>
    <property type="match status" value="1"/>
</dbReference>
<evidence type="ECO:0000313" key="1">
    <source>
        <dbReference type="EMBL" id="GIO39074.1"/>
    </source>
</evidence>
<accession>A0A919XW39</accession>
<organism evidence="1 2">
    <name type="scientific">Paenibacillus antibioticophila</name>
    <dbReference type="NCBI Taxonomy" id="1274374"/>
    <lineage>
        <taxon>Bacteria</taxon>
        <taxon>Bacillati</taxon>
        <taxon>Bacillota</taxon>
        <taxon>Bacilli</taxon>
        <taxon>Bacillales</taxon>
        <taxon>Paenibacillaceae</taxon>
        <taxon>Paenibacillus</taxon>
    </lineage>
</organism>
<gene>
    <name evidence="1" type="ORF">J41TS12_39350</name>
</gene>
<dbReference type="AlphaFoldDB" id="A0A919XW39"/>
<dbReference type="Proteomes" id="UP000681162">
    <property type="component" value="Unassembled WGS sequence"/>
</dbReference>